<name>A0A103Y8S0_CYNCS</name>
<keyword evidence="3" id="KW-0378">Hydrolase</keyword>
<feature type="domain" description="Ubiquitin-like protease family profile" evidence="5">
    <location>
        <begin position="690"/>
        <end position="845"/>
    </location>
</feature>
<evidence type="ECO:0000313" key="6">
    <source>
        <dbReference type="EMBL" id="KVI04585.1"/>
    </source>
</evidence>
<dbReference type="GO" id="GO:0006508">
    <property type="term" value="P:proteolysis"/>
    <property type="evidence" value="ECO:0007669"/>
    <property type="project" value="UniProtKB-KW"/>
</dbReference>
<dbReference type="PANTHER" id="PTHR34835">
    <property type="entry name" value="OS07G0283600 PROTEIN-RELATED"/>
    <property type="match status" value="1"/>
</dbReference>
<dbReference type="Gene3D" id="3.40.395.10">
    <property type="entry name" value="Adenoviral Proteinase, Chain A"/>
    <property type="match status" value="1"/>
</dbReference>
<dbReference type="GO" id="GO:0008234">
    <property type="term" value="F:cysteine-type peptidase activity"/>
    <property type="evidence" value="ECO:0007669"/>
    <property type="project" value="InterPro"/>
</dbReference>
<feature type="region of interest" description="Disordered" evidence="4">
    <location>
        <begin position="517"/>
        <end position="537"/>
    </location>
</feature>
<reference evidence="6 7" key="1">
    <citation type="journal article" date="2016" name="Sci. Rep.">
        <title>The genome sequence of the outbreeding globe artichoke constructed de novo incorporating a phase-aware low-pass sequencing strategy of F1 progeny.</title>
        <authorList>
            <person name="Scaglione D."/>
            <person name="Reyes-Chin-Wo S."/>
            <person name="Acquadro A."/>
            <person name="Froenicke L."/>
            <person name="Portis E."/>
            <person name="Beitel C."/>
            <person name="Tirone M."/>
            <person name="Mauro R."/>
            <person name="Lo Monaco A."/>
            <person name="Mauromicale G."/>
            <person name="Faccioli P."/>
            <person name="Cattivelli L."/>
            <person name="Rieseberg L."/>
            <person name="Michelmore R."/>
            <person name="Lanteri S."/>
        </authorList>
    </citation>
    <scope>NUCLEOTIDE SEQUENCE [LARGE SCALE GENOMIC DNA]</scope>
    <source>
        <strain evidence="6">2C</strain>
    </source>
</reference>
<organism evidence="6 7">
    <name type="scientific">Cynara cardunculus var. scolymus</name>
    <name type="common">Globe artichoke</name>
    <name type="synonym">Cynara scolymus</name>
    <dbReference type="NCBI Taxonomy" id="59895"/>
    <lineage>
        <taxon>Eukaryota</taxon>
        <taxon>Viridiplantae</taxon>
        <taxon>Streptophyta</taxon>
        <taxon>Embryophyta</taxon>
        <taxon>Tracheophyta</taxon>
        <taxon>Spermatophyta</taxon>
        <taxon>Magnoliopsida</taxon>
        <taxon>eudicotyledons</taxon>
        <taxon>Gunneridae</taxon>
        <taxon>Pentapetalae</taxon>
        <taxon>asterids</taxon>
        <taxon>campanulids</taxon>
        <taxon>Asterales</taxon>
        <taxon>Asteraceae</taxon>
        <taxon>Carduoideae</taxon>
        <taxon>Cardueae</taxon>
        <taxon>Carduinae</taxon>
        <taxon>Cynara</taxon>
    </lineage>
</organism>
<proteinExistence type="inferred from homology"/>
<dbReference type="InterPro" id="IPR003653">
    <property type="entry name" value="Peptidase_C48_C"/>
</dbReference>
<keyword evidence="7" id="KW-1185">Reference proteome</keyword>
<feature type="compositionally biased region" description="Basic and acidic residues" evidence="4">
    <location>
        <begin position="204"/>
        <end position="216"/>
    </location>
</feature>
<evidence type="ECO:0000256" key="1">
    <source>
        <dbReference type="ARBA" id="ARBA00005234"/>
    </source>
</evidence>
<dbReference type="SUPFAM" id="SSF54001">
    <property type="entry name" value="Cysteine proteinases"/>
    <property type="match status" value="1"/>
</dbReference>
<evidence type="ECO:0000259" key="5">
    <source>
        <dbReference type="Pfam" id="PF02902"/>
    </source>
</evidence>
<evidence type="ECO:0000313" key="7">
    <source>
        <dbReference type="Proteomes" id="UP000243975"/>
    </source>
</evidence>
<comment type="caution">
    <text evidence="6">The sequence shown here is derived from an EMBL/GenBank/DDBJ whole genome shotgun (WGS) entry which is preliminary data.</text>
</comment>
<feature type="compositionally biased region" description="Basic and acidic residues" evidence="4">
    <location>
        <begin position="518"/>
        <end position="531"/>
    </location>
</feature>
<protein>
    <submittedName>
        <fullName evidence="6">Peptidase C48, SUMO/Sentrin/Ubl1</fullName>
    </submittedName>
</protein>
<dbReference type="InterPro" id="IPR038765">
    <property type="entry name" value="Papain-like_cys_pep_sf"/>
</dbReference>
<sequence length="912" mass="103954">MCAYLSSFTHVPATCDDIPGYQQYGLKVELNPDAAQPVELIVPVQKEVNLPCAKVNPDAVQVVEPIVPVQKEVNSTYAKVKPEAAKPVELIVPVQKELDSTYAKDAVIPDAGKHVEIIVPVQEELDSTYEEVQEEVEATYATDDVHEDLLGDNQRLNDDICLSITPRSKRAKIDMDTGSDVAMKDGRSEHLFVIDETKVRKKDELKKDKERVHESDSSDGSKCGLENLRTRTSPRTLYQTIVGLNDDQKKVVREIGLGSLLEMTINGVPSKLGFYVVDILDVKKMELKITNGVIPITVESIHKLLGLQMGGIDLLEMDEVDASKNMATTWRKQFEKKKMRPKDIMKLIQSSGDLGFKFKINFLVLFVNLMIECNRMGCCNFGFLSRIESEDVIPQIDWFVVEHKAHALSGWNIELLKKRQSSEIKDGGFGLLPIRSTSESSEDINHKNIGETSTPTHPNKEDHVQWILIKIAVVLSARVEAEMEIKEAMSKFPDDEEFKQYKKQLDDMFKEGACNTTHDTHSSGLKDHSTAKNDGQPSLDIVTKRPYATITPPKFDLGISPIKQSEPLSMVLHEEAECIERCPSVERCNVSEDAKKYQVERATRRELKLGDQLRSSFVIRVVDLNVTPEERKIHEWAVAGLGGKYELLFSTPNDTKLHRHAIESLGRTTTIYVSVIDACAILLNYEEWYRNRDSLRRYFFNTEVMGDSKLRSKSVNHNTQYVLFKKGLLSSAKNNWEVVQMRNVDLVFFPLLDKGHYYLVVFNLKNPSVVIIDNRYQEVSDDDQLLQILMIKHLNAVGHPTGRELDEIGQERLRKDWQTQNNFDDCGVFAMRHMETYMGDVRTWKTGPAQEGKTQEIQIASLRMKYLAKLLVSNYNKKKEYVVKEVEKFQSMDEAIRKRKHVDDTKTERLRI</sequence>
<evidence type="ECO:0000256" key="3">
    <source>
        <dbReference type="ARBA" id="ARBA00022801"/>
    </source>
</evidence>
<dbReference type="AlphaFoldDB" id="A0A103Y8S0"/>
<accession>A0A103Y8S0</accession>
<evidence type="ECO:0000256" key="4">
    <source>
        <dbReference type="SAM" id="MobiDB-lite"/>
    </source>
</evidence>
<dbReference type="Gramene" id="KVI04585">
    <property type="protein sequence ID" value="KVI04585"/>
    <property type="gene ID" value="Ccrd_017096"/>
</dbReference>
<dbReference type="EMBL" id="LEKV01001976">
    <property type="protein sequence ID" value="KVI04585.1"/>
    <property type="molecule type" value="Genomic_DNA"/>
</dbReference>
<dbReference type="Pfam" id="PF02902">
    <property type="entry name" value="Peptidase_C48"/>
    <property type="match status" value="1"/>
</dbReference>
<gene>
    <name evidence="6" type="ORF">Ccrd_017096</name>
</gene>
<dbReference type="PANTHER" id="PTHR34835:SF90">
    <property type="entry name" value="AMINOTRANSFERASE-LIKE PLANT MOBILE DOMAIN-CONTAINING PROTEIN"/>
    <property type="match status" value="1"/>
</dbReference>
<dbReference type="OMA" id="FPKISHE"/>
<dbReference type="Proteomes" id="UP000243975">
    <property type="component" value="Unassembled WGS sequence"/>
</dbReference>
<comment type="similarity">
    <text evidence="1">Belongs to the peptidase C48 family.</text>
</comment>
<evidence type="ECO:0000256" key="2">
    <source>
        <dbReference type="ARBA" id="ARBA00022670"/>
    </source>
</evidence>
<keyword evidence="2" id="KW-0645">Protease</keyword>
<feature type="region of interest" description="Disordered" evidence="4">
    <location>
        <begin position="204"/>
        <end position="227"/>
    </location>
</feature>